<dbReference type="PATRIC" id="fig|1430899.3.peg.799"/>
<feature type="transmembrane region" description="Helical" evidence="11">
    <location>
        <begin position="394"/>
        <end position="412"/>
    </location>
</feature>
<dbReference type="EC" id="3.4.24.-" evidence="11"/>
<dbReference type="Proteomes" id="UP000052258">
    <property type="component" value="Unassembled WGS sequence"/>
</dbReference>
<dbReference type="NCBIfam" id="TIGR00054">
    <property type="entry name" value="RIP metalloprotease RseP"/>
    <property type="match status" value="1"/>
</dbReference>
<evidence type="ECO:0000256" key="2">
    <source>
        <dbReference type="ARBA" id="ARBA00004141"/>
    </source>
</evidence>
<feature type="transmembrane region" description="Helical" evidence="11">
    <location>
        <begin position="170"/>
        <end position="194"/>
    </location>
</feature>
<dbReference type="RefSeq" id="WP_007474537.1">
    <property type="nucleotide sequence ID" value="NZ_KQ130610.1"/>
</dbReference>
<evidence type="ECO:0000256" key="10">
    <source>
        <dbReference type="ARBA" id="ARBA00023136"/>
    </source>
</evidence>
<reference evidence="13 14" key="1">
    <citation type="journal article" date="2015" name="Genome Biol. Evol.">
        <title>Comparative Genomics of Listeria Sensu Lato: Genus-Wide Differences in Evolutionary Dynamics and the Progressive Gain of Complex, Potentially Pathogenicity-Related Traits through Lateral Gene Transfer.</title>
        <authorList>
            <person name="Chiara M."/>
            <person name="Caruso M."/>
            <person name="D'Erchia A.M."/>
            <person name="Manzari C."/>
            <person name="Fraccalvieri R."/>
            <person name="Goffredo E."/>
            <person name="Latorre L."/>
            <person name="Miccolupo A."/>
            <person name="Padalino I."/>
            <person name="Santagada G."/>
            <person name="Chiocco D."/>
            <person name="Pesole G."/>
            <person name="Horner D.S."/>
            <person name="Parisi A."/>
        </authorList>
    </citation>
    <scope>NUCLEOTIDE SEQUENCE [LARGE SCALE GENOMIC DNA]</scope>
    <source>
        <strain evidence="13 14">1991</strain>
    </source>
</reference>
<keyword evidence="7 11" id="KW-0862">Zinc</keyword>
<comment type="subcellular location">
    <subcellularLocation>
        <location evidence="2">Membrane</location>
        <topology evidence="2">Multi-pass membrane protein</topology>
    </subcellularLocation>
</comment>
<evidence type="ECO:0000313" key="13">
    <source>
        <dbReference type="EMBL" id="KMT60647.1"/>
    </source>
</evidence>
<dbReference type="OrthoDB" id="9782003at2"/>
<evidence type="ECO:0000256" key="9">
    <source>
        <dbReference type="ARBA" id="ARBA00023049"/>
    </source>
</evidence>
<evidence type="ECO:0000256" key="5">
    <source>
        <dbReference type="ARBA" id="ARBA00022692"/>
    </source>
</evidence>
<evidence type="ECO:0000256" key="3">
    <source>
        <dbReference type="ARBA" id="ARBA00007931"/>
    </source>
</evidence>
<comment type="similarity">
    <text evidence="3 11">Belongs to the peptidase M50B family.</text>
</comment>
<evidence type="ECO:0000259" key="12">
    <source>
        <dbReference type="SMART" id="SM00228"/>
    </source>
</evidence>
<evidence type="ECO:0000256" key="8">
    <source>
        <dbReference type="ARBA" id="ARBA00022989"/>
    </source>
</evidence>
<keyword evidence="4 13" id="KW-0645">Protease</keyword>
<dbReference type="InterPro" id="IPR036034">
    <property type="entry name" value="PDZ_sf"/>
</dbReference>
<dbReference type="Gene3D" id="2.30.42.10">
    <property type="match status" value="1"/>
</dbReference>
<dbReference type="CDD" id="cd23081">
    <property type="entry name" value="cpPDZ_EcRseP-like"/>
    <property type="match status" value="1"/>
</dbReference>
<dbReference type="PANTHER" id="PTHR42837">
    <property type="entry name" value="REGULATOR OF SIGMA-E PROTEASE RSEP"/>
    <property type="match status" value="1"/>
</dbReference>
<dbReference type="Pfam" id="PF02163">
    <property type="entry name" value="Peptidase_M50"/>
    <property type="match status" value="1"/>
</dbReference>
<keyword evidence="10 11" id="KW-0472">Membrane</keyword>
<evidence type="ECO:0000256" key="6">
    <source>
        <dbReference type="ARBA" id="ARBA00022801"/>
    </source>
</evidence>
<dbReference type="InterPro" id="IPR041489">
    <property type="entry name" value="PDZ_6"/>
</dbReference>
<sequence>MTTIIAFIFVFGLIVFFHELGHFLLAKRSGIMVKDFSIGFGPKIFAYKKKETQYTIRLLPIGGYVRMAGEDGEEIDLKPGFRVGLELSPDENVTKIIVNGKDQYVNAQPLEVSHADLEKDLFIEGFEDFDETKKVRYNVARDAVIIDGKIETQIVPYDRSFGSKSLGKRAATIFAGPLFNFILAILIFTVLAFVQGGVVTNESELGKVVPDSPAASAGLKQGDEVQSIDGKKTDSWTDIVTIVSENPGKDLDFKISRDNQTEDIHVTPETVKEQGKEVGKIGVASPTNDSFGAKISYGFTQTWFWISQIFTVLGNMITGGFSLDMLNGPVGIYTSTEQVVSYGFLTLLNWTAVLSINLGIVNLLPLPALDGGRLLFFAYELIRRKPVDPKKEGMIHFIGFALLMVLMILVTWNDIQRAFF</sequence>
<dbReference type="CDD" id="cd06163">
    <property type="entry name" value="S2P-M50_PDZ_RseP-like"/>
    <property type="match status" value="1"/>
</dbReference>
<dbReference type="GO" id="GO:0016020">
    <property type="term" value="C:membrane"/>
    <property type="evidence" value="ECO:0007669"/>
    <property type="project" value="UniProtKB-SubCell"/>
</dbReference>
<dbReference type="GO" id="GO:0006508">
    <property type="term" value="P:proteolysis"/>
    <property type="evidence" value="ECO:0007669"/>
    <property type="project" value="UniProtKB-KW"/>
</dbReference>
<keyword evidence="5 11" id="KW-0812">Transmembrane</keyword>
<keyword evidence="14" id="KW-1185">Reference proteome</keyword>
<evidence type="ECO:0000256" key="7">
    <source>
        <dbReference type="ARBA" id="ARBA00022833"/>
    </source>
</evidence>
<feature type="domain" description="PDZ" evidence="12">
    <location>
        <begin position="184"/>
        <end position="259"/>
    </location>
</feature>
<dbReference type="InterPro" id="IPR008915">
    <property type="entry name" value="Peptidase_M50"/>
</dbReference>
<keyword evidence="6 11" id="KW-0378">Hydrolase</keyword>
<evidence type="ECO:0000256" key="4">
    <source>
        <dbReference type="ARBA" id="ARBA00022670"/>
    </source>
</evidence>
<dbReference type="Pfam" id="PF17820">
    <property type="entry name" value="PDZ_6"/>
    <property type="match status" value="1"/>
</dbReference>
<dbReference type="InterPro" id="IPR001478">
    <property type="entry name" value="PDZ"/>
</dbReference>
<keyword evidence="9 11" id="KW-0482">Metalloprotease</keyword>
<dbReference type="GO" id="GO:0046872">
    <property type="term" value="F:metal ion binding"/>
    <property type="evidence" value="ECO:0007669"/>
    <property type="project" value="UniProtKB-KW"/>
</dbReference>
<accession>A0A0J8GDA9</accession>
<evidence type="ECO:0000256" key="11">
    <source>
        <dbReference type="RuleBase" id="RU362031"/>
    </source>
</evidence>
<feature type="transmembrane region" description="Helical" evidence="11">
    <location>
        <begin position="303"/>
        <end position="327"/>
    </location>
</feature>
<protein>
    <recommendedName>
        <fullName evidence="11">Zinc metalloprotease</fullName>
        <ecNumber evidence="11">3.4.24.-</ecNumber>
    </recommendedName>
</protein>
<comment type="cofactor">
    <cofactor evidence="1 11">
        <name>Zn(2+)</name>
        <dbReference type="ChEBI" id="CHEBI:29105"/>
    </cofactor>
</comment>
<dbReference type="SUPFAM" id="SSF50156">
    <property type="entry name" value="PDZ domain-like"/>
    <property type="match status" value="1"/>
</dbReference>
<keyword evidence="11" id="KW-0479">Metal-binding</keyword>
<dbReference type="EMBL" id="AZHO01000007">
    <property type="protein sequence ID" value="KMT60647.1"/>
    <property type="molecule type" value="Genomic_DNA"/>
</dbReference>
<keyword evidence="8 11" id="KW-1133">Transmembrane helix</keyword>
<evidence type="ECO:0000313" key="14">
    <source>
        <dbReference type="Proteomes" id="UP000052258"/>
    </source>
</evidence>
<dbReference type="SMART" id="SM00228">
    <property type="entry name" value="PDZ"/>
    <property type="match status" value="1"/>
</dbReference>
<dbReference type="AlphaFoldDB" id="A0A0J8GDA9"/>
<gene>
    <name evidence="13" type="ORF">X560_0775</name>
</gene>
<proteinExistence type="inferred from homology"/>
<dbReference type="InterPro" id="IPR004387">
    <property type="entry name" value="Pept_M50_Zn"/>
</dbReference>
<feature type="transmembrane region" description="Helical" evidence="11">
    <location>
        <begin position="339"/>
        <end position="358"/>
    </location>
</feature>
<organism evidence="13 14">
    <name type="scientific">Listeria fleischmannii 1991</name>
    <dbReference type="NCBI Taxonomy" id="1430899"/>
    <lineage>
        <taxon>Bacteria</taxon>
        <taxon>Bacillati</taxon>
        <taxon>Bacillota</taxon>
        <taxon>Bacilli</taxon>
        <taxon>Bacillales</taxon>
        <taxon>Listeriaceae</taxon>
        <taxon>Listeria</taxon>
    </lineage>
</organism>
<feature type="transmembrane region" description="Helical" evidence="11">
    <location>
        <begin position="6"/>
        <end position="25"/>
    </location>
</feature>
<dbReference type="PANTHER" id="PTHR42837:SF2">
    <property type="entry name" value="MEMBRANE METALLOPROTEASE ARASP2, CHLOROPLASTIC-RELATED"/>
    <property type="match status" value="1"/>
</dbReference>
<evidence type="ECO:0000256" key="1">
    <source>
        <dbReference type="ARBA" id="ARBA00001947"/>
    </source>
</evidence>
<comment type="caution">
    <text evidence="13">The sequence shown here is derived from an EMBL/GenBank/DDBJ whole genome shotgun (WGS) entry which is preliminary data.</text>
</comment>
<name>A0A0J8GDA9_9LIST</name>
<dbReference type="GO" id="GO:0004222">
    <property type="term" value="F:metalloendopeptidase activity"/>
    <property type="evidence" value="ECO:0007669"/>
    <property type="project" value="InterPro"/>
</dbReference>